<protein>
    <submittedName>
        <fullName evidence="1">Uncharacterized protein</fullName>
    </submittedName>
</protein>
<name>A0A392SWH4_9FABA</name>
<comment type="caution">
    <text evidence="1">The sequence shown here is derived from an EMBL/GenBank/DDBJ whole genome shotgun (WGS) entry which is preliminary data.</text>
</comment>
<reference evidence="1 2" key="1">
    <citation type="journal article" date="2018" name="Front. Plant Sci.">
        <title>Red Clover (Trifolium pratense) and Zigzag Clover (T. medium) - A Picture of Genomic Similarities and Differences.</title>
        <authorList>
            <person name="Dluhosova J."/>
            <person name="Istvanek J."/>
            <person name="Nedelnik J."/>
            <person name="Repkova J."/>
        </authorList>
    </citation>
    <scope>NUCLEOTIDE SEQUENCE [LARGE SCALE GENOMIC DNA]</scope>
    <source>
        <strain evidence="2">cv. 10/8</strain>
        <tissue evidence="1">Leaf</tissue>
    </source>
</reference>
<dbReference type="EMBL" id="LXQA010452659">
    <property type="protein sequence ID" value="MCI52777.1"/>
    <property type="molecule type" value="Genomic_DNA"/>
</dbReference>
<feature type="non-terminal residue" evidence="1">
    <location>
        <position position="1"/>
    </location>
</feature>
<dbReference type="AlphaFoldDB" id="A0A392SWH4"/>
<dbReference type="Proteomes" id="UP000265520">
    <property type="component" value="Unassembled WGS sequence"/>
</dbReference>
<accession>A0A392SWH4</accession>
<proteinExistence type="predicted"/>
<evidence type="ECO:0000313" key="2">
    <source>
        <dbReference type="Proteomes" id="UP000265520"/>
    </source>
</evidence>
<keyword evidence="2" id="KW-1185">Reference proteome</keyword>
<organism evidence="1 2">
    <name type="scientific">Trifolium medium</name>
    <dbReference type="NCBI Taxonomy" id="97028"/>
    <lineage>
        <taxon>Eukaryota</taxon>
        <taxon>Viridiplantae</taxon>
        <taxon>Streptophyta</taxon>
        <taxon>Embryophyta</taxon>
        <taxon>Tracheophyta</taxon>
        <taxon>Spermatophyta</taxon>
        <taxon>Magnoliopsida</taxon>
        <taxon>eudicotyledons</taxon>
        <taxon>Gunneridae</taxon>
        <taxon>Pentapetalae</taxon>
        <taxon>rosids</taxon>
        <taxon>fabids</taxon>
        <taxon>Fabales</taxon>
        <taxon>Fabaceae</taxon>
        <taxon>Papilionoideae</taxon>
        <taxon>50 kb inversion clade</taxon>
        <taxon>NPAAA clade</taxon>
        <taxon>Hologalegina</taxon>
        <taxon>IRL clade</taxon>
        <taxon>Trifolieae</taxon>
        <taxon>Trifolium</taxon>
    </lineage>
</organism>
<sequence length="40" mass="4190">PVVEEYMRVGALRLWSQCVKGGKFGGRLSVEGGIEGPLGG</sequence>
<evidence type="ECO:0000313" key="1">
    <source>
        <dbReference type="EMBL" id="MCI52777.1"/>
    </source>
</evidence>